<gene>
    <name evidence="1" type="ORF">RRG08_018418</name>
</gene>
<evidence type="ECO:0000313" key="1">
    <source>
        <dbReference type="EMBL" id="KAK3703027.1"/>
    </source>
</evidence>
<proteinExistence type="predicted"/>
<protein>
    <submittedName>
        <fullName evidence="1">Uncharacterized protein</fullName>
    </submittedName>
</protein>
<keyword evidence="2" id="KW-1185">Reference proteome</keyword>
<dbReference type="EMBL" id="JAWDGP010007846">
    <property type="protein sequence ID" value="KAK3703027.1"/>
    <property type="molecule type" value="Genomic_DNA"/>
</dbReference>
<dbReference type="Proteomes" id="UP001283361">
    <property type="component" value="Unassembled WGS sequence"/>
</dbReference>
<evidence type="ECO:0000313" key="2">
    <source>
        <dbReference type="Proteomes" id="UP001283361"/>
    </source>
</evidence>
<sequence length="72" mass="7791">MLVYILEKFQCNTRTRHGVDGTSRRPSRLGVGAVAIIRADHPRVSGALTRNGGAVNLLSVLVVTECNVDVLF</sequence>
<reference evidence="1" key="1">
    <citation type="journal article" date="2023" name="G3 (Bethesda)">
        <title>A reference genome for the long-term kleptoplast-retaining sea slug Elysia crispata morphotype clarki.</title>
        <authorList>
            <person name="Eastman K.E."/>
            <person name="Pendleton A.L."/>
            <person name="Shaikh M.A."/>
            <person name="Suttiyut T."/>
            <person name="Ogas R."/>
            <person name="Tomko P."/>
            <person name="Gavelis G."/>
            <person name="Widhalm J.R."/>
            <person name="Wisecaver J.H."/>
        </authorList>
    </citation>
    <scope>NUCLEOTIDE SEQUENCE</scope>
    <source>
        <strain evidence="1">ECLA1</strain>
    </source>
</reference>
<accession>A0AAE0XQV9</accession>
<name>A0AAE0XQV9_9GAST</name>
<dbReference type="AlphaFoldDB" id="A0AAE0XQV9"/>
<organism evidence="1 2">
    <name type="scientific">Elysia crispata</name>
    <name type="common">lettuce slug</name>
    <dbReference type="NCBI Taxonomy" id="231223"/>
    <lineage>
        <taxon>Eukaryota</taxon>
        <taxon>Metazoa</taxon>
        <taxon>Spiralia</taxon>
        <taxon>Lophotrochozoa</taxon>
        <taxon>Mollusca</taxon>
        <taxon>Gastropoda</taxon>
        <taxon>Heterobranchia</taxon>
        <taxon>Euthyneura</taxon>
        <taxon>Panpulmonata</taxon>
        <taxon>Sacoglossa</taxon>
        <taxon>Placobranchoidea</taxon>
        <taxon>Plakobranchidae</taxon>
        <taxon>Elysia</taxon>
    </lineage>
</organism>
<comment type="caution">
    <text evidence="1">The sequence shown here is derived from an EMBL/GenBank/DDBJ whole genome shotgun (WGS) entry which is preliminary data.</text>
</comment>